<dbReference type="PANTHER" id="PTHR23186:SF3">
    <property type="entry name" value="RETINOIC ACID-INDUCED PROTEIN 2"/>
    <property type="match status" value="1"/>
</dbReference>
<proteinExistence type="predicted"/>
<feature type="non-terminal residue" evidence="2">
    <location>
        <position position="462"/>
    </location>
</feature>
<dbReference type="Pfam" id="PF15279">
    <property type="entry name" value="SOBP"/>
    <property type="match status" value="1"/>
</dbReference>
<accession>A0A7K7GX86</accession>
<dbReference type="EMBL" id="VZSK01002241">
    <property type="protein sequence ID" value="NWY74216.1"/>
    <property type="molecule type" value="Genomic_DNA"/>
</dbReference>
<evidence type="ECO:0000256" key="1">
    <source>
        <dbReference type="SAM" id="MobiDB-lite"/>
    </source>
</evidence>
<comment type="caution">
    <text evidence="2">The sequence shown here is derived from an EMBL/GenBank/DDBJ whole genome shotgun (WGS) entry which is preliminary data.</text>
</comment>
<dbReference type="GO" id="GO:0005634">
    <property type="term" value="C:nucleus"/>
    <property type="evidence" value="ECO:0007669"/>
    <property type="project" value="TreeGrafter"/>
</dbReference>
<dbReference type="InterPro" id="IPR026092">
    <property type="entry name" value="RAI2/SOBP"/>
</dbReference>
<reference evidence="2 3" key="1">
    <citation type="submission" date="2019-09" db="EMBL/GenBank/DDBJ databases">
        <title>Bird 10,000 Genomes (B10K) Project - Family phase.</title>
        <authorList>
            <person name="Zhang G."/>
        </authorList>
    </citation>
    <scope>NUCLEOTIDE SEQUENCE [LARGE SCALE GENOMIC DNA]</scope>
    <source>
        <strain evidence="2">OUT-0015</strain>
        <tissue evidence="2">Blood</tissue>
    </source>
</reference>
<name>A0A7K7GX86_ERIRU</name>
<dbReference type="Proteomes" id="UP000529965">
    <property type="component" value="Unassembled WGS sequence"/>
</dbReference>
<sequence length="462" mass="48950">MEELYKDAPNLPMDVTNSPSAMANNKLENGVAQLITAEAWNINSADLMKKALSPLVTVPAPSILTPPAESQSGVALKVAATVLQPICLGDSPVVLPIHLQVAGSAAPQMPATNAATPYVMTTQGPVPLPVLLEQHVFQHLNSPLVLPPGAACPASPLHAGLFPGSATPVGQPQLLDPKPSGQAQEPVLPPVFQTPGFAAVLQDLFPSQGALGSAPCQPPPDYATLPPQAFSSPLSPLVPPATLLVPYPVIVPLPVPIPIPIPVPIPVPHGAEAKAAPDPPKPPLFTPHSCKGTQTPLEKEETKPFELLHPREFPQLSRHTPAEAAGKAEGRELLRPPQKWLVEQAGRAGCEPKAGNNIEIVSTSQTAKVIVSVKDAVPTIFCGKIKGLSGVSTKNFSFKRDLPQDSVLQCYDVKSPPEPRDSAEALRKPVKNRSVKLKKMNSPEIHILPIKKQRLAAFFPRK</sequence>
<protein>
    <submittedName>
        <fullName evidence="2">RAI2 protein</fullName>
    </submittedName>
</protein>
<gene>
    <name evidence="2" type="primary">Rai2</name>
    <name evidence="2" type="ORF">ERIRUB_R07882</name>
</gene>
<keyword evidence="3" id="KW-1185">Reference proteome</keyword>
<evidence type="ECO:0000313" key="2">
    <source>
        <dbReference type="EMBL" id="NWY74216.1"/>
    </source>
</evidence>
<dbReference type="AlphaFoldDB" id="A0A7K7GX86"/>
<dbReference type="PANTHER" id="PTHR23186">
    <property type="entry name" value="RETINOIC ACID-INDUCED PROTEIN 2"/>
    <property type="match status" value="1"/>
</dbReference>
<organism evidence="2 3">
    <name type="scientific">Erithacus rubecula</name>
    <name type="common">European robin</name>
    <dbReference type="NCBI Taxonomy" id="37610"/>
    <lineage>
        <taxon>Eukaryota</taxon>
        <taxon>Metazoa</taxon>
        <taxon>Chordata</taxon>
        <taxon>Craniata</taxon>
        <taxon>Vertebrata</taxon>
        <taxon>Euteleostomi</taxon>
        <taxon>Archelosauria</taxon>
        <taxon>Archosauria</taxon>
        <taxon>Dinosauria</taxon>
        <taxon>Saurischia</taxon>
        <taxon>Theropoda</taxon>
        <taxon>Coelurosauria</taxon>
        <taxon>Aves</taxon>
        <taxon>Neognathae</taxon>
        <taxon>Neoaves</taxon>
        <taxon>Telluraves</taxon>
        <taxon>Australaves</taxon>
        <taxon>Passeriformes</taxon>
        <taxon>Turdidae</taxon>
        <taxon>Erithacus</taxon>
    </lineage>
</organism>
<evidence type="ECO:0000313" key="3">
    <source>
        <dbReference type="Proteomes" id="UP000529965"/>
    </source>
</evidence>
<feature type="non-terminal residue" evidence="2">
    <location>
        <position position="1"/>
    </location>
</feature>
<dbReference type="GO" id="GO:0048513">
    <property type="term" value="P:animal organ development"/>
    <property type="evidence" value="ECO:0007669"/>
    <property type="project" value="TreeGrafter"/>
</dbReference>
<feature type="region of interest" description="Disordered" evidence="1">
    <location>
        <begin position="272"/>
        <end position="297"/>
    </location>
</feature>